<organism evidence="8 9">
    <name type="scientific">Hydra vulgaris</name>
    <name type="common">Hydra</name>
    <name type="synonym">Hydra attenuata</name>
    <dbReference type="NCBI Taxonomy" id="6087"/>
    <lineage>
        <taxon>Eukaryota</taxon>
        <taxon>Metazoa</taxon>
        <taxon>Cnidaria</taxon>
        <taxon>Hydrozoa</taxon>
        <taxon>Hydroidolina</taxon>
        <taxon>Anthoathecata</taxon>
        <taxon>Aplanulata</taxon>
        <taxon>Hydridae</taxon>
        <taxon>Hydra</taxon>
    </lineage>
</organism>
<feature type="transmembrane region" description="Helical" evidence="6">
    <location>
        <begin position="6"/>
        <end position="22"/>
    </location>
</feature>
<evidence type="ECO:0000313" key="8">
    <source>
        <dbReference type="Proteomes" id="UP001652625"/>
    </source>
</evidence>
<name>A0ABM4BCH6_HYDVU</name>
<dbReference type="Proteomes" id="UP001652625">
    <property type="component" value="Chromosome 02"/>
</dbReference>
<evidence type="ECO:0000256" key="2">
    <source>
        <dbReference type="ARBA" id="ARBA00006557"/>
    </source>
</evidence>
<gene>
    <name evidence="9" type="primary">LOC100203383</name>
</gene>
<comment type="subcellular location">
    <subcellularLocation>
        <location evidence="1">Golgi apparatus</location>
    </subcellularLocation>
</comment>
<keyword evidence="6" id="KW-1133">Transmembrane helix</keyword>
<keyword evidence="8" id="KW-1185">Reference proteome</keyword>
<dbReference type="Pfam" id="PF06702">
    <property type="entry name" value="Fam20C"/>
    <property type="match status" value="1"/>
</dbReference>
<evidence type="ECO:0000256" key="1">
    <source>
        <dbReference type="ARBA" id="ARBA00004555"/>
    </source>
</evidence>
<evidence type="ECO:0000256" key="5">
    <source>
        <dbReference type="ARBA" id="ARBA00023180"/>
    </source>
</evidence>
<dbReference type="InterPro" id="IPR009581">
    <property type="entry name" value="FAM20_C"/>
</dbReference>
<evidence type="ECO:0000256" key="4">
    <source>
        <dbReference type="ARBA" id="ARBA00023157"/>
    </source>
</evidence>
<dbReference type="GeneID" id="100203383"/>
<evidence type="ECO:0000313" key="9">
    <source>
        <dbReference type="RefSeq" id="XP_065646644.1"/>
    </source>
</evidence>
<dbReference type="RefSeq" id="XP_065646644.1">
    <property type="nucleotide sequence ID" value="XM_065790572.1"/>
</dbReference>
<keyword evidence="3" id="KW-0333">Golgi apparatus</keyword>
<feature type="domain" description="FAM20 C-terminal" evidence="7">
    <location>
        <begin position="198"/>
        <end position="410"/>
    </location>
</feature>
<dbReference type="PANTHER" id="PTHR12450:SF14">
    <property type="entry name" value="GLYCOSAMINOGLYCAN XYLOSYLKINASE"/>
    <property type="match status" value="1"/>
</dbReference>
<keyword evidence="6" id="KW-0812">Transmembrane</keyword>
<reference evidence="9" key="2">
    <citation type="submission" date="2025-08" db="UniProtKB">
        <authorList>
            <consortium name="RefSeq"/>
        </authorList>
    </citation>
    <scope>IDENTIFICATION</scope>
</reference>
<keyword evidence="5" id="KW-0325">Glycoprotein</keyword>
<evidence type="ECO:0000259" key="7">
    <source>
        <dbReference type="Pfam" id="PF06702"/>
    </source>
</evidence>
<reference evidence="8" key="1">
    <citation type="submission" date="2025-05" db="UniProtKB">
        <authorList>
            <consortium name="RefSeq"/>
        </authorList>
    </citation>
    <scope>NUCLEOTIDE SEQUENCE [LARGE SCALE GENOMIC DNA]</scope>
</reference>
<sequence>MKLKDRVAIVLILGVLFLLFFYNSKLEKKQKNPVEIIDDVKDEIHKKELIYDALHKLNNPNEEKEYFNIHAWDVWHDMISVRALTIDSDVEIYKVLKAMSSAKITQATTGYKGTQLKAMFSLDGPQIQNVVFKPKRYSRNKIILGTPYEGYDRHNAEIAAFHLDRLLGFYRAPPVVGRYINLATEVLPVAAKKLATTFIKDKDENLCFYGKCLYCNQKEPACANNVTMEGALILWLPEKWPVLKLPHPWRRTYNKKKAKWETDSYYCESVIIKEPYAKGPRLLDLIDTSIFDFLIGNADRHHYEYIENENGSMVIHLDNAKSFGNPFVDEKSILSPLVQCCQLRSSTYNRLKIAASNENSLSVLLDKRLSIDPIYPILTSDHLLALDRRLLLVQDAVEKCFKEKKKENVIIEDHL</sequence>
<dbReference type="PANTHER" id="PTHR12450">
    <property type="entry name" value="DENTIN MATRIX PROTEIN 4 PROTEIN FAM20"/>
    <property type="match status" value="1"/>
</dbReference>
<accession>A0ABM4BCH6</accession>
<evidence type="ECO:0000256" key="3">
    <source>
        <dbReference type="ARBA" id="ARBA00023034"/>
    </source>
</evidence>
<keyword evidence="6" id="KW-0472">Membrane</keyword>
<keyword evidence="4" id="KW-1015">Disulfide bond</keyword>
<dbReference type="InterPro" id="IPR024869">
    <property type="entry name" value="FAM20"/>
</dbReference>
<evidence type="ECO:0000256" key="6">
    <source>
        <dbReference type="SAM" id="Phobius"/>
    </source>
</evidence>
<comment type="similarity">
    <text evidence="2">Belongs to the FAM20 family.</text>
</comment>
<proteinExistence type="inferred from homology"/>
<protein>
    <submittedName>
        <fullName evidence="9">Glycosaminoglycan xylosylkinase isoform X2</fullName>
    </submittedName>
</protein>